<dbReference type="InterPro" id="IPR052016">
    <property type="entry name" value="Bact_Sigma-Reg"/>
</dbReference>
<dbReference type="PANTHER" id="PTHR43156">
    <property type="entry name" value="STAGE II SPORULATION PROTEIN E-RELATED"/>
    <property type="match status" value="1"/>
</dbReference>
<dbReference type="InterPro" id="IPR001932">
    <property type="entry name" value="PPM-type_phosphatase-like_dom"/>
</dbReference>
<dbReference type="Gene3D" id="3.60.40.10">
    <property type="entry name" value="PPM-type phosphatase domain"/>
    <property type="match status" value="1"/>
</dbReference>
<organism evidence="3 4">
    <name type="scientific">Eubacterium limosum</name>
    <dbReference type="NCBI Taxonomy" id="1736"/>
    <lineage>
        <taxon>Bacteria</taxon>
        <taxon>Bacillati</taxon>
        <taxon>Bacillota</taxon>
        <taxon>Clostridia</taxon>
        <taxon>Eubacteriales</taxon>
        <taxon>Eubacteriaceae</taxon>
        <taxon>Eubacterium</taxon>
    </lineage>
</organism>
<evidence type="ECO:0000259" key="2">
    <source>
        <dbReference type="SMART" id="SM00331"/>
    </source>
</evidence>
<evidence type="ECO:0000313" key="4">
    <source>
        <dbReference type="Proteomes" id="UP000192391"/>
    </source>
</evidence>
<dbReference type="Pfam" id="PF07228">
    <property type="entry name" value="SpoIIE"/>
    <property type="match status" value="1"/>
</dbReference>
<protein>
    <submittedName>
        <fullName evidence="3">Serine/threonine protein phosphatase</fullName>
    </submittedName>
</protein>
<dbReference type="RefSeq" id="WP_052237027.1">
    <property type="nucleotide sequence ID" value="NZ_CP019962.1"/>
</dbReference>
<evidence type="ECO:0000313" key="3">
    <source>
        <dbReference type="EMBL" id="ARD66512.1"/>
    </source>
</evidence>
<dbReference type="Proteomes" id="UP000192391">
    <property type="component" value="Chromosome"/>
</dbReference>
<feature type="domain" description="PPM-type phosphatase" evidence="2">
    <location>
        <begin position="4"/>
        <end position="221"/>
    </location>
</feature>
<sequence>MAFFVDIAHDSINKHHQELCGDNVEIRINDESVIVVLADGLGSGVKANILATMTSTIAATMLEDKMSLKDVVETLEATLPVCQVRKLAYSTFTIVQVYWKTRRLYIVEFDNPPIVYIRDGEILELERHPIEFQGKQIYETTMKIEENDVLGFFSDGVIHAGVGTLLNFGWQWEDAADYLLARTYDEKMVTSKDISMRMIETCNDLYGGEPGDDTTVVVMKAEEHQYVTLFSGPPLDRTKDQMIREILDEAKGTKVVCGGTASNIVSREYDEKIDIDLDTMSERVPPVGRMKSIDLVTEGVLTIQETVNIIEDYIHKRRGHEVFEGNNGASILADLLVNHCTHLDLILGNSINPAHQNPDFPDALSSKWKITQRLIDLLKELNKSINIVYVYTAGLRAGLFKLYLSGKI</sequence>
<dbReference type="EMBL" id="CP019962">
    <property type="protein sequence ID" value="ARD66512.1"/>
    <property type="molecule type" value="Genomic_DNA"/>
</dbReference>
<dbReference type="GO" id="GO:0016791">
    <property type="term" value="F:phosphatase activity"/>
    <property type="evidence" value="ECO:0007669"/>
    <property type="project" value="TreeGrafter"/>
</dbReference>
<dbReference type="KEGG" id="elim:B2M23_13640"/>
<evidence type="ECO:0000256" key="1">
    <source>
        <dbReference type="ARBA" id="ARBA00022801"/>
    </source>
</evidence>
<dbReference type="AlphaFoldDB" id="A0AAC9QVJ3"/>
<name>A0AAC9QVJ3_EUBLI</name>
<proteinExistence type="predicted"/>
<dbReference type="PANTHER" id="PTHR43156:SF2">
    <property type="entry name" value="STAGE II SPORULATION PROTEIN E"/>
    <property type="match status" value="1"/>
</dbReference>
<gene>
    <name evidence="3" type="ORF">B2M23_13640</name>
</gene>
<reference evidence="4" key="1">
    <citation type="journal article" date="2017" name="Sci. Rep.">
        <title>Determination of the Genome and Primary Transcriptome of Syngas Fermenting Eubacterium limosum ATCC 8486.</title>
        <authorList>
            <person name="Song Y."/>
            <person name="Shin J."/>
            <person name="Jeong Y."/>
            <person name="Jin S."/>
            <person name="Lee J.K."/>
            <person name="Kim D.R."/>
            <person name="Kim S.C."/>
            <person name="Cho S."/>
            <person name="Cho B.K."/>
        </authorList>
    </citation>
    <scope>NUCLEOTIDE SEQUENCE [LARGE SCALE GENOMIC DNA]</scope>
    <source>
        <strain evidence="4">ATCC 8486</strain>
    </source>
</reference>
<dbReference type="InterPro" id="IPR036457">
    <property type="entry name" value="PPM-type-like_dom_sf"/>
</dbReference>
<dbReference type="SUPFAM" id="SSF81606">
    <property type="entry name" value="PP2C-like"/>
    <property type="match status" value="1"/>
</dbReference>
<accession>A0AAC9QVJ3</accession>
<dbReference type="SMART" id="SM00331">
    <property type="entry name" value="PP2C_SIG"/>
    <property type="match status" value="1"/>
</dbReference>
<keyword evidence="1" id="KW-0378">Hydrolase</keyword>